<dbReference type="WBParaSite" id="TCLT_0000168101-mRNA-1">
    <property type="protein sequence ID" value="TCLT_0000168101-mRNA-1"/>
    <property type="gene ID" value="TCLT_0000168101"/>
</dbReference>
<name>A0A0N5CNC6_THECL</name>
<gene>
    <name evidence="1" type="ORF">TCLT_LOCUS1682</name>
</gene>
<reference evidence="1 2" key="2">
    <citation type="submission" date="2018-11" db="EMBL/GenBank/DDBJ databases">
        <authorList>
            <consortium name="Pathogen Informatics"/>
        </authorList>
    </citation>
    <scope>NUCLEOTIDE SEQUENCE [LARGE SCALE GENOMIC DNA]</scope>
</reference>
<dbReference type="STRING" id="103827.A0A0N5CNC6"/>
<sequence length="109" mass="12692">MRLTRSLKALFELNELGSWFVVSKVKYNGNAGSFAIKIEPYAYDPLFIEITVFQRYLCPRNSLHGWMKKTENFCMKSLRYKSDYFMDITRVGLPPYVSSGLFSLSNRVV</sequence>
<evidence type="ECO:0000313" key="2">
    <source>
        <dbReference type="Proteomes" id="UP000276776"/>
    </source>
</evidence>
<dbReference type="EMBL" id="UYYF01000240">
    <property type="protein sequence ID" value="VDM97250.1"/>
    <property type="molecule type" value="Genomic_DNA"/>
</dbReference>
<dbReference type="Gene3D" id="3.30.200.20">
    <property type="entry name" value="Phosphorylase Kinase, domain 1"/>
    <property type="match status" value="1"/>
</dbReference>
<dbReference type="AlphaFoldDB" id="A0A0N5CNC6"/>
<evidence type="ECO:0000313" key="1">
    <source>
        <dbReference type="EMBL" id="VDM97250.1"/>
    </source>
</evidence>
<protein>
    <submittedName>
        <fullName evidence="3">MHD domain-containing protein</fullName>
    </submittedName>
</protein>
<reference evidence="3" key="1">
    <citation type="submission" date="2017-02" db="UniProtKB">
        <authorList>
            <consortium name="WormBaseParasite"/>
        </authorList>
    </citation>
    <scope>IDENTIFICATION</scope>
</reference>
<accession>A0A0N5CNC6</accession>
<evidence type="ECO:0000313" key="3">
    <source>
        <dbReference type="WBParaSite" id="TCLT_0000168101-mRNA-1"/>
    </source>
</evidence>
<dbReference type="OrthoDB" id="2687620at2759"/>
<proteinExistence type="predicted"/>
<dbReference type="Proteomes" id="UP000276776">
    <property type="component" value="Unassembled WGS sequence"/>
</dbReference>
<keyword evidence="2" id="KW-1185">Reference proteome</keyword>
<organism evidence="3">
    <name type="scientific">Thelazia callipaeda</name>
    <name type="common">Oriental eyeworm</name>
    <name type="synonym">Parasitic nematode</name>
    <dbReference type="NCBI Taxonomy" id="103827"/>
    <lineage>
        <taxon>Eukaryota</taxon>
        <taxon>Metazoa</taxon>
        <taxon>Ecdysozoa</taxon>
        <taxon>Nematoda</taxon>
        <taxon>Chromadorea</taxon>
        <taxon>Rhabditida</taxon>
        <taxon>Spirurina</taxon>
        <taxon>Spiruromorpha</taxon>
        <taxon>Thelazioidea</taxon>
        <taxon>Thelaziidae</taxon>
        <taxon>Thelazia</taxon>
    </lineage>
</organism>